<dbReference type="Proteomes" id="UP000887580">
    <property type="component" value="Unplaced"/>
</dbReference>
<name>A0AC35GDS1_9BILA</name>
<sequence length="99" mass="11183">MTFEELMCIAGNAEQLTMFGQTVKYSNGKNVLLEDIIKNLLKLKSVHISSLDESNVTETTASKLMEIEHFKQMSHISLSNIPETLDVETMVDFILVSFK</sequence>
<organism evidence="1 2">
    <name type="scientific">Panagrolaimus sp. PS1159</name>
    <dbReference type="NCBI Taxonomy" id="55785"/>
    <lineage>
        <taxon>Eukaryota</taxon>
        <taxon>Metazoa</taxon>
        <taxon>Ecdysozoa</taxon>
        <taxon>Nematoda</taxon>
        <taxon>Chromadorea</taxon>
        <taxon>Rhabditida</taxon>
        <taxon>Tylenchina</taxon>
        <taxon>Panagrolaimomorpha</taxon>
        <taxon>Panagrolaimoidea</taxon>
        <taxon>Panagrolaimidae</taxon>
        <taxon>Panagrolaimus</taxon>
    </lineage>
</organism>
<protein>
    <submittedName>
        <fullName evidence="2">Uncharacterized protein</fullName>
    </submittedName>
</protein>
<reference evidence="2" key="1">
    <citation type="submission" date="2022-11" db="UniProtKB">
        <authorList>
            <consortium name="WormBaseParasite"/>
        </authorList>
    </citation>
    <scope>IDENTIFICATION</scope>
</reference>
<proteinExistence type="predicted"/>
<dbReference type="WBParaSite" id="PS1159_v2.g3948.t1">
    <property type="protein sequence ID" value="PS1159_v2.g3948.t1"/>
    <property type="gene ID" value="PS1159_v2.g3948"/>
</dbReference>
<evidence type="ECO:0000313" key="1">
    <source>
        <dbReference type="Proteomes" id="UP000887580"/>
    </source>
</evidence>
<accession>A0AC35GDS1</accession>
<evidence type="ECO:0000313" key="2">
    <source>
        <dbReference type="WBParaSite" id="PS1159_v2.g3948.t1"/>
    </source>
</evidence>